<dbReference type="EMBL" id="JAFBXF010000034">
    <property type="protein sequence ID" value="MBM2419893.1"/>
    <property type="molecule type" value="Genomic_DNA"/>
</dbReference>
<evidence type="ECO:0000313" key="2">
    <source>
        <dbReference type="EMBL" id="MBM2419893.1"/>
    </source>
</evidence>
<reference evidence="2 3" key="1">
    <citation type="submission" date="2021-01" db="EMBL/GenBank/DDBJ databases">
        <title>Diatom-associated Roseobacters Show Island Model of Population Structure.</title>
        <authorList>
            <person name="Qu L."/>
            <person name="Feng X."/>
            <person name="Chen Y."/>
            <person name="Li L."/>
            <person name="Wang X."/>
            <person name="Hu Z."/>
            <person name="Wang H."/>
            <person name="Luo H."/>
        </authorList>
    </citation>
    <scope>NUCLEOTIDE SEQUENCE [LARGE SCALE GENOMIC DNA]</scope>
    <source>
        <strain evidence="2 3">CC28-63</strain>
    </source>
</reference>
<name>A0ABS2A1T8_9RHOB</name>
<gene>
    <name evidence="2" type="ORF">JQX48_23225</name>
</gene>
<sequence>MRSVSWNSGKGVVMGRRNLKCFLAVAGVGLAVMTSPALANGLLENRPWQFQTTADKANKSVVLDLIERKQGGYYDGFNTYYETNIGTQVNCSNNASATANVADSSQAGPNTEDDSAPNISADGTANSDTTATDALGNAAGGGTVGADSTNVTGSQSNSGAINAGVDNSSIDSGFGNVTNGNTDQDFLNNQDNTGDQTAGVDTSTACNFAGTNVSGSVILPGAPLN</sequence>
<keyword evidence="3" id="KW-1185">Reference proteome</keyword>
<proteinExistence type="predicted"/>
<accession>A0ABS2A1T8</accession>
<dbReference type="RefSeq" id="WP_138487870.1">
    <property type="nucleotide sequence ID" value="NZ_JAFBWU010000034.1"/>
</dbReference>
<evidence type="ECO:0000256" key="1">
    <source>
        <dbReference type="SAM" id="MobiDB-lite"/>
    </source>
</evidence>
<organism evidence="2 3">
    <name type="scientific">Marivita cryptomonadis</name>
    <dbReference type="NCBI Taxonomy" id="505252"/>
    <lineage>
        <taxon>Bacteria</taxon>
        <taxon>Pseudomonadati</taxon>
        <taxon>Pseudomonadota</taxon>
        <taxon>Alphaproteobacteria</taxon>
        <taxon>Rhodobacterales</taxon>
        <taxon>Roseobacteraceae</taxon>
        <taxon>Marivita</taxon>
    </lineage>
</organism>
<feature type="region of interest" description="Disordered" evidence="1">
    <location>
        <begin position="100"/>
        <end position="138"/>
    </location>
</feature>
<evidence type="ECO:0000313" key="3">
    <source>
        <dbReference type="Proteomes" id="UP000809440"/>
    </source>
</evidence>
<feature type="compositionally biased region" description="Polar residues" evidence="1">
    <location>
        <begin position="100"/>
        <end position="109"/>
    </location>
</feature>
<dbReference type="Proteomes" id="UP000809440">
    <property type="component" value="Unassembled WGS sequence"/>
</dbReference>
<feature type="compositionally biased region" description="Polar residues" evidence="1">
    <location>
        <begin position="117"/>
        <end position="132"/>
    </location>
</feature>
<protein>
    <submittedName>
        <fullName evidence="2">Uncharacterized protein</fullName>
    </submittedName>
</protein>
<comment type="caution">
    <text evidence="2">The sequence shown here is derived from an EMBL/GenBank/DDBJ whole genome shotgun (WGS) entry which is preliminary data.</text>
</comment>
<feature type="region of interest" description="Disordered" evidence="1">
    <location>
        <begin position="172"/>
        <end position="198"/>
    </location>
</feature>